<evidence type="ECO:0000313" key="3">
    <source>
        <dbReference type="Proteomes" id="UP000435357"/>
    </source>
</evidence>
<gene>
    <name evidence="2" type="ORF">F3059_04085</name>
</gene>
<comment type="caution">
    <text evidence="2">The sequence shown here is derived from an EMBL/GenBank/DDBJ whole genome shotgun (WGS) entry which is preliminary data.</text>
</comment>
<reference evidence="2 3" key="1">
    <citation type="submission" date="2019-09" db="EMBL/GenBank/DDBJ databases">
        <title>Genomes of Cryomorphaceae.</title>
        <authorList>
            <person name="Bowman J.P."/>
        </authorList>
    </citation>
    <scope>NUCLEOTIDE SEQUENCE [LARGE SCALE GENOMIC DNA]</scope>
    <source>
        <strain evidence="2 3">KCTC 52047</strain>
    </source>
</reference>
<dbReference type="Proteomes" id="UP000435357">
    <property type="component" value="Unassembled WGS sequence"/>
</dbReference>
<dbReference type="SUPFAM" id="SSF46955">
    <property type="entry name" value="Putative DNA-binding domain"/>
    <property type="match status" value="1"/>
</dbReference>
<proteinExistence type="predicted"/>
<dbReference type="PANTHER" id="PTHR34585:SF22">
    <property type="entry name" value="HELIX-TURN-HELIX DOMAIN-CONTAINING PROTEIN"/>
    <property type="match status" value="1"/>
</dbReference>
<dbReference type="EMBL" id="WACR01000003">
    <property type="protein sequence ID" value="KAB1065138.1"/>
    <property type="molecule type" value="Genomic_DNA"/>
</dbReference>
<dbReference type="RefSeq" id="WP_151166763.1">
    <property type="nucleotide sequence ID" value="NZ_WACR01000003.1"/>
</dbReference>
<evidence type="ECO:0000313" key="2">
    <source>
        <dbReference type="EMBL" id="KAB1065138.1"/>
    </source>
</evidence>
<keyword evidence="3" id="KW-1185">Reference proteome</keyword>
<name>A0A6N6MCL9_9FLAO</name>
<dbReference type="AlphaFoldDB" id="A0A6N6MCL9"/>
<dbReference type="Pfam" id="PF12728">
    <property type="entry name" value="HTH_17"/>
    <property type="match status" value="1"/>
</dbReference>
<organism evidence="2 3">
    <name type="scientific">Salibacter halophilus</name>
    <dbReference type="NCBI Taxonomy" id="1803916"/>
    <lineage>
        <taxon>Bacteria</taxon>
        <taxon>Pseudomonadati</taxon>
        <taxon>Bacteroidota</taxon>
        <taxon>Flavobacteriia</taxon>
        <taxon>Flavobacteriales</taxon>
        <taxon>Salibacteraceae</taxon>
        <taxon>Salibacter</taxon>
    </lineage>
</organism>
<dbReference type="PANTHER" id="PTHR34585">
    <property type="match status" value="1"/>
</dbReference>
<evidence type="ECO:0000259" key="1">
    <source>
        <dbReference type="Pfam" id="PF12728"/>
    </source>
</evidence>
<dbReference type="InterPro" id="IPR009061">
    <property type="entry name" value="DNA-bd_dom_put_sf"/>
</dbReference>
<protein>
    <submittedName>
        <fullName evidence="2">Helix-turn-helix domain-containing protein</fullName>
    </submittedName>
</protein>
<dbReference type="OrthoDB" id="1524679at2"/>
<dbReference type="InterPro" id="IPR041657">
    <property type="entry name" value="HTH_17"/>
</dbReference>
<accession>A0A6N6MCL9</accession>
<feature type="domain" description="Helix-turn-helix" evidence="1">
    <location>
        <begin position="40"/>
        <end position="86"/>
    </location>
</feature>
<sequence>MEKIELSDRAFKAIMDRLKNIEAALHTKQTNLDDVFLDNQEFLQLMYISKRTAQSWRNEGVIAYSQIGNKIYYRMSDIVKMLEEHRQPSRSGINATSKS</sequence>